<protein>
    <submittedName>
        <fullName evidence="1">Uncharacterized protein</fullName>
    </submittedName>
</protein>
<evidence type="ECO:0000313" key="2">
    <source>
        <dbReference type="Proteomes" id="UP001487740"/>
    </source>
</evidence>
<keyword evidence="2" id="KW-1185">Reference proteome</keyword>
<sequence length="456" mass="48784">MAITCSYRRGNHGQTVEVPVPVVEALDGRLTRDHVARLTMLEVNTMPSVGICKGPQTDEHERPSLDRWGAAAVRSTMTACKVVWAVAFLGCLSTSLGQIQIPYGLRRFPTFQAPIQAQGPVFGQPQQIIFGQQSGQPEQNIFGQQSGQPEQNIFGRQSGQPQQNIFGQQSGQPQQNIFGQESDGEGVVFVAGDSGAANRDPINTFGSGPAFSGGVNPHPGRTFQDIFGDDAGRPGGVFPGTSVPFNILLGQLRDLTGAAGFTGSLLSTPGVFRPQFGDNLAPGSTFQFGGGSNPGFQPLNPSFAGSAKVIQARPDVTLTRTITIDRFLTTTDVVFVNEPRTATLFSFVTQTSVTTVVVPTPVARSLVVSTSIVTRVPVTVTVTSVKSEFQFVTRTEIQYITLTHTSRAFTHETLTTTVTRVQTVPTTLVRTNVNTVTTTFTASRVITSTAFTGGYY</sequence>
<dbReference type="AlphaFoldDB" id="A0AAW0U5X8"/>
<gene>
    <name evidence="1" type="ORF">O3P69_006506</name>
</gene>
<evidence type="ECO:0000313" key="1">
    <source>
        <dbReference type="EMBL" id="KAK8394341.1"/>
    </source>
</evidence>
<organism evidence="1 2">
    <name type="scientific">Scylla paramamosain</name>
    <name type="common">Mud crab</name>
    <dbReference type="NCBI Taxonomy" id="85552"/>
    <lineage>
        <taxon>Eukaryota</taxon>
        <taxon>Metazoa</taxon>
        <taxon>Ecdysozoa</taxon>
        <taxon>Arthropoda</taxon>
        <taxon>Crustacea</taxon>
        <taxon>Multicrustacea</taxon>
        <taxon>Malacostraca</taxon>
        <taxon>Eumalacostraca</taxon>
        <taxon>Eucarida</taxon>
        <taxon>Decapoda</taxon>
        <taxon>Pleocyemata</taxon>
        <taxon>Brachyura</taxon>
        <taxon>Eubrachyura</taxon>
        <taxon>Portunoidea</taxon>
        <taxon>Portunidae</taxon>
        <taxon>Portuninae</taxon>
        <taxon>Scylla</taxon>
    </lineage>
</organism>
<dbReference type="Proteomes" id="UP001487740">
    <property type="component" value="Unassembled WGS sequence"/>
</dbReference>
<name>A0AAW0U5X8_SCYPA</name>
<accession>A0AAW0U5X8</accession>
<proteinExistence type="predicted"/>
<reference evidence="1 2" key="1">
    <citation type="submission" date="2023-03" db="EMBL/GenBank/DDBJ databases">
        <title>High-quality genome of Scylla paramamosain provides insights in environmental adaptation.</title>
        <authorList>
            <person name="Zhang L."/>
        </authorList>
    </citation>
    <scope>NUCLEOTIDE SEQUENCE [LARGE SCALE GENOMIC DNA]</scope>
    <source>
        <strain evidence="1">LZ_2023a</strain>
        <tissue evidence="1">Muscle</tissue>
    </source>
</reference>
<comment type="caution">
    <text evidence="1">The sequence shown here is derived from an EMBL/GenBank/DDBJ whole genome shotgun (WGS) entry which is preliminary data.</text>
</comment>
<dbReference type="EMBL" id="JARAKH010000019">
    <property type="protein sequence ID" value="KAK8394341.1"/>
    <property type="molecule type" value="Genomic_DNA"/>
</dbReference>